<sequence length="277" mass="28381">MGHGPRVLITNDDGIASPGLLALARAAVRDGFDVVVAAPHKEASGAGAGLTVVAESGREVVREEHLPDLPDIPCFSVSSHPAFIVLSALEGTFGDPPELVLSGVNRGLNVGRAVIHSGTVGAVLTAAVNGIRGMAVSLTVTDPEFARWASVDPVIHTALPLIRRAPAGSVLNVNIPDGDVAELGPLTRATLSNAGAVQTRLKQRDGQEEVLSTFVGGKAEPGTDAYLLDRGFPTITALQPVSVAAEPELPERVPLRAVAGEGNSAQQEGSQCVSGTP</sequence>
<dbReference type="GO" id="GO:0008253">
    <property type="term" value="F:5'-nucleotidase activity"/>
    <property type="evidence" value="ECO:0007669"/>
    <property type="project" value="UniProtKB-EC"/>
</dbReference>
<dbReference type="STRING" id="490629.SAMN05216266_12320"/>
<evidence type="ECO:0000256" key="1">
    <source>
        <dbReference type="ARBA" id="ARBA00000815"/>
    </source>
</evidence>
<gene>
    <name evidence="7" type="ORF">SAMN05216266_12320</name>
</gene>
<reference evidence="8" key="1">
    <citation type="submission" date="2016-10" db="EMBL/GenBank/DDBJ databases">
        <authorList>
            <person name="Varghese N."/>
            <person name="Submissions S."/>
        </authorList>
    </citation>
    <scope>NUCLEOTIDE SEQUENCE [LARGE SCALE GENOMIC DNA]</scope>
    <source>
        <strain evidence="8">CGMCC 4.3568</strain>
    </source>
</reference>
<dbReference type="GO" id="GO:0046872">
    <property type="term" value="F:metal ion binding"/>
    <property type="evidence" value="ECO:0007669"/>
    <property type="project" value="UniProtKB-KW"/>
</dbReference>
<proteinExistence type="inferred from homology"/>
<evidence type="ECO:0000313" key="8">
    <source>
        <dbReference type="Proteomes" id="UP000243799"/>
    </source>
</evidence>
<evidence type="ECO:0000256" key="3">
    <source>
        <dbReference type="ARBA" id="ARBA00012643"/>
    </source>
</evidence>
<dbReference type="InterPro" id="IPR036523">
    <property type="entry name" value="SurE-like_sf"/>
</dbReference>
<evidence type="ECO:0000259" key="6">
    <source>
        <dbReference type="Pfam" id="PF01975"/>
    </source>
</evidence>
<organism evidence="7 8">
    <name type="scientific">Amycolatopsis marina</name>
    <dbReference type="NCBI Taxonomy" id="490629"/>
    <lineage>
        <taxon>Bacteria</taxon>
        <taxon>Bacillati</taxon>
        <taxon>Actinomycetota</taxon>
        <taxon>Actinomycetes</taxon>
        <taxon>Pseudonocardiales</taxon>
        <taxon>Pseudonocardiaceae</taxon>
        <taxon>Amycolatopsis</taxon>
    </lineage>
</organism>
<dbReference type="Proteomes" id="UP000243799">
    <property type="component" value="Unassembled WGS sequence"/>
</dbReference>
<dbReference type="AlphaFoldDB" id="A0A1I1CA76"/>
<evidence type="ECO:0000256" key="4">
    <source>
        <dbReference type="ARBA" id="ARBA00022723"/>
    </source>
</evidence>
<dbReference type="EMBL" id="FOKG01000023">
    <property type="protein sequence ID" value="SFB59002.1"/>
    <property type="molecule type" value="Genomic_DNA"/>
</dbReference>
<keyword evidence="4" id="KW-0479">Metal-binding</keyword>
<dbReference type="InterPro" id="IPR002828">
    <property type="entry name" value="SurE-like_Pase/nucleotidase"/>
</dbReference>
<accession>A0A1I1CA76</accession>
<dbReference type="OrthoDB" id="9780815at2"/>
<comment type="similarity">
    <text evidence="2">Belongs to the SurE nucleotidase family.</text>
</comment>
<feature type="domain" description="Survival protein SurE-like phosphatase/nucleotidase" evidence="6">
    <location>
        <begin position="7"/>
        <end position="184"/>
    </location>
</feature>
<keyword evidence="5" id="KW-0378">Hydrolase</keyword>
<keyword evidence="8" id="KW-1185">Reference proteome</keyword>
<name>A0A1I1CA76_9PSEU</name>
<dbReference type="InterPro" id="IPR030048">
    <property type="entry name" value="SurE"/>
</dbReference>
<protein>
    <recommendedName>
        <fullName evidence="3">5'-nucleotidase</fullName>
        <ecNumber evidence="3">3.1.3.5</ecNumber>
    </recommendedName>
</protein>
<evidence type="ECO:0000313" key="7">
    <source>
        <dbReference type="EMBL" id="SFB59002.1"/>
    </source>
</evidence>
<evidence type="ECO:0000256" key="2">
    <source>
        <dbReference type="ARBA" id="ARBA00011062"/>
    </source>
</evidence>
<dbReference type="EC" id="3.1.3.5" evidence="3"/>
<dbReference type="RefSeq" id="WP_091677637.1">
    <property type="nucleotide sequence ID" value="NZ_FOKG01000023.1"/>
</dbReference>
<dbReference type="Gene3D" id="3.40.1210.10">
    <property type="entry name" value="Survival protein SurE-like phosphatase/nucleotidase"/>
    <property type="match status" value="1"/>
</dbReference>
<dbReference type="SUPFAM" id="SSF64167">
    <property type="entry name" value="SurE-like"/>
    <property type="match status" value="1"/>
</dbReference>
<dbReference type="PANTHER" id="PTHR30457">
    <property type="entry name" value="5'-NUCLEOTIDASE SURE"/>
    <property type="match status" value="1"/>
</dbReference>
<dbReference type="Pfam" id="PF01975">
    <property type="entry name" value="SurE"/>
    <property type="match status" value="1"/>
</dbReference>
<comment type="catalytic activity">
    <reaction evidence="1">
        <text>a ribonucleoside 5'-phosphate + H2O = a ribonucleoside + phosphate</text>
        <dbReference type="Rhea" id="RHEA:12484"/>
        <dbReference type="ChEBI" id="CHEBI:15377"/>
        <dbReference type="ChEBI" id="CHEBI:18254"/>
        <dbReference type="ChEBI" id="CHEBI:43474"/>
        <dbReference type="ChEBI" id="CHEBI:58043"/>
        <dbReference type="EC" id="3.1.3.5"/>
    </reaction>
</comment>
<dbReference type="PANTHER" id="PTHR30457:SF0">
    <property type="entry name" value="PHOSPHATASE, PUTATIVE (AFU_ORTHOLOGUE AFUA_4G01070)-RELATED"/>
    <property type="match status" value="1"/>
</dbReference>
<evidence type="ECO:0000256" key="5">
    <source>
        <dbReference type="ARBA" id="ARBA00022801"/>
    </source>
</evidence>